<keyword evidence="1" id="KW-1133">Transmembrane helix</keyword>
<proteinExistence type="predicted"/>
<keyword evidence="1" id="KW-0472">Membrane</keyword>
<keyword evidence="1" id="KW-0812">Transmembrane</keyword>
<gene>
    <name evidence="2" type="ORF">IDJ77_05925</name>
</gene>
<reference evidence="2 3" key="1">
    <citation type="submission" date="2020-09" db="EMBL/GenBank/DDBJ databases">
        <title>Novel species of Mucilaginibacter isolated from a glacier on the Tibetan Plateau.</title>
        <authorList>
            <person name="Liu Q."/>
            <person name="Xin Y.-H."/>
        </authorList>
    </citation>
    <scope>NUCLEOTIDE SEQUENCE [LARGE SCALE GENOMIC DNA]</scope>
    <source>
        <strain evidence="2 3">ZT4R22</strain>
    </source>
</reference>
<dbReference type="EMBL" id="JACWMY010000003">
    <property type="protein sequence ID" value="MBD1363345.1"/>
    <property type="molecule type" value="Genomic_DNA"/>
</dbReference>
<name>A0ABR7WLY5_9SPHI</name>
<evidence type="ECO:0000256" key="1">
    <source>
        <dbReference type="SAM" id="Phobius"/>
    </source>
</evidence>
<dbReference type="RefSeq" id="WP_191188025.1">
    <property type="nucleotide sequence ID" value="NZ_JACWMY010000003.1"/>
</dbReference>
<comment type="caution">
    <text evidence="2">The sequence shown here is derived from an EMBL/GenBank/DDBJ whole genome shotgun (WGS) entry which is preliminary data.</text>
</comment>
<evidence type="ECO:0000313" key="2">
    <source>
        <dbReference type="EMBL" id="MBD1363345.1"/>
    </source>
</evidence>
<protein>
    <submittedName>
        <fullName evidence="2">Uncharacterized protein</fullName>
    </submittedName>
</protein>
<feature type="transmembrane region" description="Helical" evidence="1">
    <location>
        <begin position="58"/>
        <end position="84"/>
    </location>
</feature>
<keyword evidence="3" id="KW-1185">Reference proteome</keyword>
<evidence type="ECO:0000313" key="3">
    <source>
        <dbReference type="Proteomes" id="UP000606600"/>
    </source>
</evidence>
<organism evidence="2 3">
    <name type="scientific">Mucilaginibacter pankratovii</name>
    <dbReference type="NCBI Taxonomy" id="2772110"/>
    <lineage>
        <taxon>Bacteria</taxon>
        <taxon>Pseudomonadati</taxon>
        <taxon>Bacteroidota</taxon>
        <taxon>Sphingobacteriia</taxon>
        <taxon>Sphingobacteriales</taxon>
        <taxon>Sphingobacteriaceae</taxon>
        <taxon>Mucilaginibacter</taxon>
    </lineage>
</organism>
<accession>A0ABR7WLY5</accession>
<dbReference type="Proteomes" id="UP000606600">
    <property type="component" value="Unassembled WGS sequence"/>
</dbReference>
<sequence length="86" mass="9343">MDANLSTLEPPVTVCTGDYLDTLLHGPHNSSAMDTELKKINAHVIQEEALMMRLLTSIGITLFVVILVCLFYLPGIAAMGVVAFPR</sequence>